<name>A0A934WL83_9BURK</name>
<evidence type="ECO:0000256" key="1">
    <source>
        <dbReference type="ARBA" id="ARBA00023015"/>
    </source>
</evidence>
<feature type="domain" description="HTH luxR-type" evidence="5">
    <location>
        <begin position="136"/>
        <end position="201"/>
    </location>
</feature>
<dbReference type="InterPro" id="IPR016032">
    <property type="entry name" value="Sig_transdc_resp-reg_C-effctor"/>
</dbReference>
<evidence type="ECO:0000256" key="3">
    <source>
        <dbReference type="ARBA" id="ARBA00023163"/>
    </source>
</evidence>
<comment type="caution">
    <text evidence="6">The sequence shown here is derived from an EMBL/GenBank/DDBJ whole genome shotgun (WGS) entry which is preliminary data.</text>
</comment>
<keyword evidence="7" id="KW-1185">Reference proteome</keyword>
<feature type="region of interest" description="Disordered" evidence="4">
    <location>
        <begin position="113"/>
        <end position="142"/>
    </location>
</feature>
<evidence type="ECO:0000256" key="4">
    <source>
        <dbReference type="SAM" id="MobiDB-lite"/>
    </source>
</evidence>
<evidence type="ECO:0000256" key="2">
    <source>
        <dbReference type="ARBA" id="ARBA00023125"/>
    </source>
</evidence>
<keyword evidence="1" id="KW-0805">Transcription regulation</keyword>
<dbReference type="Gene3D" id="1.10.10.10">
    <property type="entry name" value="Winged helix-like DNA-binding domain superfamily/Winged helix DNA-binding domain"/>
    <property type="match status" value="1"/>
</dbReference>
<dbReference type="GO" id="GO:0006355">
    <property type="term" value="P:regulation of DNA-templated transcription"/>
    <property type="evidence" value="ECO:0007669"/>
    <property type="project" value="InterPro"/>
</dbReference>
<dbReference type="CDD" id="cd06170">
    <property type="entry name" value="LuxR_C_like"/>
    <property type="match status" value="1"/>
</dbReference>
<proteinExistence type="predicted"/>
<dbReference type="PRINTS" id="PR00038">
    <property type="entry name" value="HTHLUXR"/>
</dbReference>
<dbReference type="InterPro" id="IPR000792">
    <property type="entry name" value="Tscrpt_reg_LuxR_C"/>
</dbReference>
<feature type="compositionally biased region" description="Low complexity" evidence="4">
    <location>
        <begin position="117"/>
        <end position="130"/>
    </location>
</feature>
<dbReference type="GO" id="GO:0003677">
    <property type="term" value="F:DNA binding"/>
    <property type="evidence" value="ECO:0007669"/>
    <property type="project" value="UniProtKB-KW"/>
</dbReference>
<dbReference type="PANTHER" id="PTHR44688:SF16">
    <property type="entry name" value="DNA-BINDING TRANSCRIPTIONAL ACTIVATOR DEVR_DOSR"/>
    <property type="match status" value="1"/>
</dbReference>
<organism evidence="6 7">
    <name type="scientific">Ramlibacter ginsenosidimutans</name>
    <dbReference type="NCBI Taxonomy" id="502333"/>
    <lineage>
        <taxon>Bacteria</taxon>
        <taxon>Pseudomonadati</taxon>
        <taxon>Pseudomonadota</taxon>
        <taxon>Betaproteobacteria</taxon>
        <taxon>Burkholderiales</taxon>
        <taxon>Comamonadaceae</taxon>
        <taxon>Ramlibacter</taxon>
    </lineage>
</organism>
<dbReference type="PROSITE" id="PS50043">
    <property type="entry name" value="HTH_LUXR_2"/>
    <property type="match status" value="1"/>
</dbReference>
<sequence>MMLKLFARWVDAQQEPVVMDAERLSSDTGHSLPFCRSALVHGVQDRRSHYDCIYLFLGPEELASPFSQQVCRMVLPFIDLGFRQLPDRGQKRAKHELSGTGFGNSSFAECLAAERPGSSSSGDSRFGDSGWPEPAAGERGSPLSARELEIMQWVRMGKTNAEIAIILSLSTFTVKNHMRRIYRKLDVLNRAQAVGSLEAMQPGPRSAAR</sequence>
<dbReference type="Pfam" id="PF00196">
    <property type="entry name" value="GerE"/>
    <property type="match status" value="1"/>
</dbReference>
<evidence type="ECO:0000313" key="6">
    <source>
        <dbReference type="EMBL" id="MBK6005148.1"/>
    </source>
</evidence>
<keyword evidence="3" id="KW-0804">Transcription</keyword>
<reference evidence="6" key="1">
    <citation type="journal article" date="2012" name="J. Microbiol. Biotechnol.">
        <title>Ramlibacter ginsenosidimutans sp. nov., with ginsenoside-converting activity.</title>
        <authorList>
            <person name="Wang L."/>
            <person name="An D.S."/>
            <person name="Kim S.G."/>
            <person name="Jin F.X."/>
            <person name="Kim S.C."/>
            <person name="Lee S.T."/>
            <person name="Im W.T."/>
        </authorList>
    </citation>
    <scope>NUCLEOTIDE SEQUENCE</scope>
    <source>
        <strain evidence="6">KACC 17527</strain>
    </source>
</reference>
<dbReference type="PANTHER" id="PTHR44688">
    <property type="entry name" value="DNA-BINDING TRANSCRIPTIONAL ACTIVATOR DEVR_DOSR"/>
    <property type="match status" value="1"/>
</dbReference>
<evidence type="ECO:0000313" key="7">
    <source>
        <dbReference type="Proteomes" id="UP000630528"/>
    </source>
</evidence>
<dbReference type="Proteomes" id="UP000630528">
    <property type="component" value="Unassembled WGS sequence"/>
</dbReference>
<keyword evidence="2" id="KW-0238">DNA-binding</keyword>
<dbReference type="EMBL" id="JAEPWM010000001">
    <property type="protein sequence ID" value="MBK6005148.1"/>
    <property type="molecule type" value="Genomic_DNA"/>
</dbReference>
<dbReference type="AlphaFoldDB" id="A0A934WL83"/>
<dbReference type="PROSITE" id="PS00622">
    <property type="entry name" value="HTH_LUXR_1"/>
    <property type="match status" value="1"/>
</dbReference>
<gene>
    <name evidence="6" type="ORF">JJB11_03510</name>
</gene>
<dbReference type="SUPFAM" id="SSF46894">
    <property type="entry name" value="C-terminal effector domain of the bipartite response regulators"/>
    <property type="match status" value="1"/>
</dbReference>
<accession>A0A934WL83</accession>
<evidence type="ECO:0000259" key="5">
    <source>
        <dbReference type="PROSITE" id="PS50043"/>
    </source>
</evidence>
<protein>
    <recommendedName>
        <fullName evidence="5">HTH luxR-type domain-containing protein</fullName>
    </recommendedName>
</protein>
<dbReference type="SMART" id="SM00421">
    <property type="entry name" value="HTH_LUXR"/>
    <property type="match status" value="1"/>
</dbReference>
<reference evidence="6" key="2">
    <citation type="submission" date="2021-01" db="EMBL/GenBank/DDBJ databases">
        <authorList>
            <person name="Kang M."/>
        </authorList>
    </citation>
    <scope>NUCLEOTIDE SEQUENCE</scope>
    <source>
        <strain evidence="6">KACC 17527</strain>
    </source>
</reference>
<dbReference type="InterPro" id="IPR036388">
    <property type="entry name" value="WH-like_DNA-bd_sf"/>
</dbReference>